<dbReference type="GO" id="GO:0008831">
    <property type="term" value="F:dTDP-4-dehydrorhamnose reductase activity"/>
    <property type="evidence" value="ECO:0007669"/>
    <property type="project" value="UniProtKB-EC"/>
</dbReference>
<dbReference type="EMBL" id="JACHVB010000060">
    <property type="protein sequence ID" value="MBC2596091.1"/>
    <property type="molecule type" value="Genomic_DNA"/>
</dbReference>
<dbReference type="GO" id="GO:0006556">
    <property type="term" value="P:S-adenosylmethionine biosynthetic process"/>
    <property type="evidence" value="ECO:0007669"/>
    <property type="project" value="TreeGrafter"/>
</dbReference>
<comment type="function">
    <text evidence="6">Catalyzes the reduction of dTDP-6-deoxy-L-lyxo-4-hexulose to yield dTDP-L-rhamnose.</text>
</comment>
<evidence type="ECO:0000256" key="4">
    <source>
        <dbReference type="ARBA" id="ARBA00017099"/>
    </source>
</evidence>
<protein>
    <recommendedName>
        <fullName evidence="4 6">dTDP-4-dehydrorhamnose reductase</fullName>
        <ecNumber evidence="3 6">1.1.1.133</ecNumber>
    </recommendedName>
</protein>
<dbReference type="Pfam" id="PF04321">
    <property type="entry name" value="RmlD_sub_bind"/>
    <property type="match status" value="1"/>
</dbReference>
<evidence type="ECO:0000256" key="1">
    <source>
        <dbReference type="ARBA" id="ARBA00004781"/>
    </source>
</evidence>
<dbReference type="Gene3D" id="3.40.50.720">
    <property type="entry name" value="NAD(P)-binding Rossmann-like Domain"/>
    <property type="match status" value="1"/>
</dbReference>
<evidence type="ECO:0000256" key="5">
    <source>
        <dbReference type="ARBA" id="ARBA00048200"/>
    </source>
</evidence>
<dbReference type="AlphaFoldDB" id="A0A842HLU8"/>
<dbReference type="GO" id="GO:0019305">
    <property type="term" value="P:dTDP-rhamnose biosynthetic process"/>
    <property type="evidence" value="ECO:0007669"/>
    <property type="project" value="UniProtKB-UniPathway"/>
</dbReference>
<dbReference type="GO" id="GO:0048270">
    <property type="term" value="F:methionine adenosyltransferase regulator activity"/>
    <property type="evidence" value="ECO:0007669"/>
    <property type="project" value="TreeGrafter"/>
</dbReference>
<name>A0A842HLU8_9BACT</name>
<dbReference type="RefSeq" id="WP_185677007.1">
    <property type="nucleotide sequence ID" value="NZ_JACHVB010000060.1"/>
</dbReference>
<keyword evidence="9" id="KW-1185">Reference proteome</keyword>
<keyword evidence="6" id="KW-0521">NADP</keyword>
<evidence type="ECO:0000313" key="9">
    <source>
        <dbReference type="Proteomes" id="UP000546464"/>
    </source>
</evidence>
<sequence length="317" mass="35164">MKIALTGASGLAGFNTARAARARNHEVHAFYHSRQPELPGLELHQIDLSEPENVVGPLLEIFPDVIIHAAAVSSPADCDADPARAEKLNVALPRRLAQVAHHLGCRLIHLSTDMVFDGQQGTPYRSTDLPIPMGLYGQLKLLAEREVLEHGVDEATVLRIPILTGNSPSGNRSVHEKLFHAWAAGKRPTLYTDEIRQPLSAANLGELLVELCERRNLHGIFHWAGNETVTRYEMGRRILERFGLPEDLIEPVTCDDASRPTDLRFELAPLVGKLKTVPLSYEFQLDEMLVPADCRDWYEQASGRSAAPVRLKKGVDF</sequence>
<dbReference type="CDD" id="cd05254">
    <property type="entry name" value="dTDP_HR_like_SDR_e"/>
    <property type="match status" value="1"/>
</dbReference>
<dbReference type="InterPro" id="IPR029903">
    <property type="entry name" value="RmlD-like-bd"/>
</dbReference>
<proteinExistence type="inferred from homology"/>
<evidence type="ECO:0000259" key="7">
    <source>
        <dbReference type="Pfam" id="PF04321"/>
    </source>
</evidence>
<dbReference type="InterPro" id="IPR005913">
    <property type="entry name" value="dTDP_dehydrorham_reduct"/>
</dbReference>
<dbReference type="PANTHER" id="PTHR10491:SF4">
    <property type="entry name" value="METHIONINE ADENOSYLTRANSFERASE 2 SUBUNIT BETA"/>
    <property type="match status" value="1"/>
</dbReference>
<organism evidence="8 9">
    <name type="scientific">Ruficoccus amylovorans</name>
    <dbReference type="NCBI Taxonomy" id="1804625"/>
    <lineage>
        <taxon>Bacteria</taxon>
        <taxon>Pseudomonadati</taxon>
        <taxon>Verrucomicrobiota</taxon>
        <taxon>Opitutia</taxon>
        <taxon>Puniceicoccales</taxon>
        <taxon>Cerasicoccaceae</taxon>
        <taxon>Ruficoccus</taxon>
    </lineage>
</organism>
<dbReference type="Proteomes" id="UP000546464">
    <property type="component" value="Unassembled WGS sequence"/>
</dbReference>
<comment type="similarity">
    <text evidence="2 6">Belongs to the dTDP-4-dehydrorhamnose reductase family.</text>
</comment>
<evidence type="ECO:0000256" key="6">
    <source>
        <dbReference type="RuleBase" id="RU364082"/>
    </source>
</evidence>
<dbReference type="EC" id="1.1.1.133" evidence="3 6"/>
<keyword evidence="6" id="KW-0560">Oxidoreductase</keyword>
<evidence type="ECO:0000256" key="2">
    <source>
        <dbReference type="ARBA" id="ARBA00010944"/>
    </source>
</evidence>
<comment type="pathway">
    <text evidence="1 6">Carbohydrate biosynthesis; dTDP-L-rhamnose biosynthesis.</text>
</comment>
<dbReference type="GO" id="GO:0048269">
    <property type="term" value="C:methionine adenosyltransferase complex"/>
    <property type="evidence" value="ECO:0007669"/>
    <property type="project" value="TreeGrafter"/>
</dbReference>
<comment type="catalytic activity">
    <reaction evidence="5">
        <text>dTDP-beta-L-rhamnose + NADP(+) = dTDP-4-dehydro-beta-L-rhamnose + NADPH + H(+)</text>
        <dbReference type="Rhea" id="RHEA:21796"/>
        <dbReference type="ChEBI" id="CHEBI:15378"/>
        <dbReference type="ChEBI" id="CHEBI:57510"/>
        <dbReference type="ChEBI" id="CHEBI:57783"/>
        <dbReference type="ChEBI" id="CHEBI:58349"/>
        <dbReference type="ChEBI" id="CHEBI:62830"/>
        <dbReference type="EC" id="1.1.1.133"/>
    </reaction>
</comment>
<gene>
    <name evidence="8" type="ORF">H5P28_17625</name>
</gene>
<dbReference type="SUPFAM" id="SSF51735">
    <property type="entry name" value="NAD(P)-binding Rossmann-fold domains"/>
    <property type="match status" value="1"/>
</dbReference>
<reference evidence="8 9" key="1">
    <citation type="submission" date="2020-07" db="EMBL/GenBank/DDBJ databases">
        <authorList>
            <person name="Feng X."/>
        </authorList>
    </citation>
    <scope>NUCLEOTIDE SEQUENCE [LARGE SCALE GENOMIC DNA]</scope>
    <source>
        <strain evidence="8 9">JCM31066</strain>
    </source>
</reference>
<feature type="domain" description="RmlD-like substrate binding" evidence="7">
    <location>
        <begin position="1"/>
        <end position="289"/>
    </location>
</feature>
<evidence type="ECO:0000313" key="8">
    <source>
        <dbReference type="EMBL" id="MBC2596091.1"/>
    </source>
</evidence>
<evidence type="ECO:0000256" key="3">
    <source>
        <dbReference type="ARBA" id="ARBA00012929"/>
    </source>
</evidence>
<comment type="caution">
    <text evidence="8">The sequence shown here is derived from an EMBL/GenBank/DDBJ whole genome shotgun (WGS) entry which is preliminary data.</text>
</comment>
<dbReference type="InterPro" id="IPR036291">
    <property type="entry name" value="NAD(P)-bd_dom_sf"/>
</dbReference>
<dbReference type="UniPathway" id="UPA00124"/>
<dbReference type="PANTHER" id="PTHR10491">
    <property type="entry name" value="DTDP-4-DEHYDRORHAMNOSE REDUCTASE"/>
    <property type="match status" value="1"/>
</dbReference>
<accession>A0A842HLU8</accession>